<protein>
    <submittedName>
        <fullName evidence="1">Uncharacterized protein</fullName>
    </submittedName>
</protein>
<dbReference type="RefSeq" id="WP_054196645.1">
    <property type="nucleotide sequence ID" value="NZ_CABMKQ010000006.1"/>
</dbReference>
<dbReference type="GeneID" id="28662645"/>
<sequence>MRTAKTANLAPNLKVEDHHRRFQLIARALSKFKRHSKFLAFFEWTADKMQIIKVLRLADMSIKTDNKRKHV</sequence>
<organism evidence="1 2">
    <name type="scientific">Campylobacter concisus</name>
    <dbReference type="NCBI Taxonomy" id="199"/>
    <lineage>
        <taxon>Bacteria</taxon>
        <taxon>Pseudomonadati</taxon>
        <taxon>Campylobacterota</taxon>
        <taxon>Epsilonproteobacteria</taxon>
        <taxon>Campylobacterales</taxon>
        <taxon>Campylobacteraceae</taxon>
        <taxon>Campylobacter</taxon>
    </lineage>
</organism>
<dbReference type="EMBL" id="CP012541">
    <property type="protein sequence ID" value="ALF47647.1"/>
    <property type="molecule type" value="Genomic_DNA"/>
</dbReference>
<dbReference type="PATRIC" id="fig|199.248.peg.1001"/>
<reference evidence="2" key="1">
    <citation type="submission" date="2015-08" db="EMBL/GenBank/DDBJ databases">
        <title>Comparative genomics of the Campylobacter concisus group.</title>
        <authorList>
            <person name="Miller W.G."/>
            <person name="Yee E."/>
            <person name="Chapman M.H."/>
            <person name="Huynh S."/>
            <person name="Bono J.L."/>
            <person name="On S.L.W."/>
            <person name="St Leger J."/>
            <person name="Foster G."/>
            <person name="Parker C.T."/>
        </authorList>
    </citation>
    <scope>NUCLEOTIDE SEQUENCE [LARGE SCALE GENOMIC DNA]</scope>
    <source>
        <strain evidence="2">ATCC 33237</strain>
    </source>
</reference>
<proteinExistence type="predicted"/>
<accession>A0A0M4SBL2</accession>
<evidence type="ECO:0000313" key="1">
    <source>
        <dbReference type="EMBL" id="ALF47647.1"/>
    </source>
</evidence>
<evidence type="ECO:0000313" key="2">
    <source>
        <dbReference type="Proteomes" id="UP000066049"/>
    </source>
</evidence>
<dbReference type="KEGG" id="ccoc:CCON33237_0968"/>
<name>A0A0M4SBL2_9BACT</name>
<dbReference type="AlphaFoldDB" id="A0A0M4SBL2"/>
<gene>
    <name evidence="1" type="ORF">CCON33237_0968</name>
</gene>
<dbReference type="Proteomes" id="UP000066049">
    <property type="component" value="Chromosome"/>
</dbReference>